<gene>
    <name evidence="3" type="ORF">MINT15_34020</name>
</gene>
<feature type="region of interest" description="Disordered" evidence="1">
    <location>
        <begin position="161"/>
        <end position="184"/>
    </location>
</feature>
<protein>
    <recommendedName>
        <fullName evidence="5">Lipoprotein</fullName>
    </recommendedName>
</protein>
<evidence type="ECO:0000313" key="4">
    <source>
        <dbReference type="Proteomes" id="UP000030848"/>
    </source>
</evidence>
<evidence type="ECO:0008006" key="5">
    <source>
        <dbReference type="Google" id="ProtNLM"/>
    </source>
</evidence>
<evidence type="ECO:0000313" key="3">
    <source>
        <dbReference type="EMBL" id="KHF43200.1"/>
    </source>
</evidence>
<name>A0A837D6H6_9PSEU</name>
<comment type="caution">
    <text evidence="3">The sequence shown here is derived from an EMBL/GenBank/DDBJ whole genome shotgun (WGS) entry which is preliminary data.</text>
</comment>
<dbReference type="EMBL" id="JRZE01000006">
    <property type="protein sequence ID" value="KHF43200.1"/>
    <property type="molecule type" value="Genomic_DNA"/>
</dbReference>
<dbReference type="PROSITE" id="PS51257">
    <property type="entry name" value="PROKAR_LIPOPROTEIN"/>
    <property type="match status" value="1"/>
</dbReference>
<sequence length="184" mass="19920">MIRKTVVLACVLFVTACGGDGGDTAADGAGPTSAENGGHMRTMTEDEATQRAEDHIRRAVAALPEQPTLTPLRSGSTECLDPTDNGPQGRYEVSRSYWLDDLPKDRNAEFVDALYEYWTANNFRVLTDKRDAHDRFVSVENNDDAFRMSVKQSVEGDLSLGASSPCIWPNGAPPEDTPPADTAG</sequence>
<feature type="chain" id="PRO_5038603679" description="Lipoprotein" evidence="2">
    <location>
        <begin position="20"/>
        <end position="184"/>
    </location>
</feature>
<dbReference type="RefSeq" id="WP_037312230.1">
    <property type="nucleotide sequence ID" value="NZ_CALJZO010000064.1"/>
</dbReference>
<evidence type="ECO:0000256" key="2">
    <source>
        <dbReference type="SAM" id="SignalP"/>
    </source>
</evidence>
<dbReference type="OrthoDB" id="3531020at2"/>
<feature type="compositionally biased region" description="Polar residues" evidence="1">
    <location>
        <begin position="68"/>
        <end position="77"/>
    </location>
</feature>
<dbReference type="AlphaFoldDB" id="A0A837D6H6"/>
<proteinExistence type="predicted"/>
<feature type="region of interest" description="Disordered" evidence="1">
    <location>
        <begin position="22"/>
        <end position="41"/>
    </location>
</feature>
<dbReference type="Proteomes" id="UP000030848">
    <property type="component" value="Unassembled WGS sequence"/>
</dbReference>
<evidence type="ECO:0000256" key="1">
    <source>
        <dbReference type="SAM" id="MobiDB-lite"/>
    </source>
</evidence>
<accession>A0A837D6H6</accession>
<keyword evidence="2" id="KW-0732">Signal</keyword>
<feature type="signal peptide" evidence="2">
    <location>
        <begin position="1"/>
        <end position="19"/>
    </location>
</feature>
<organism evidence="3 4">
    <name type="scientific">Saccharomonospora viridis</name>
    <dbReference type="NCBI Taxonomy" id="1852"/>
    <lineage>
        <taxon>Bacteria</taxon>
        <taxon>Bacillati</taxon>
        <taxon>Actinomycetota</taxon>
        <taxon>Actinomycetes</taxon>
        <taxon>Pseudonocardiales</taxon>
        <taxon>Pseudonocardiaceae</taxon>
        <taxon>Saccharomonospora</taxon>
    </lineage>
</organism>
<feature type="region of interest" description="Disordered" evidence="1">
    <location>
        <begin position="68"/>
        <end position="87"/>
    </location>
</feature>
<reference evidence="3 4" key="1">
    <citation type="submission" date="2014-10" db="EMBL/GenBank/DDBJ databases">
        <title>Genome sequence of Micropolyspora internatus JCM3315.</title>
        <authorList>
            <person name="Shin S.-K."/>
            <person name="Yi H."/>
        </authorList>
    </citation>
    <scope>NUCLEOTIDE SEQUENCE [LARGE SCALE GENOMIC DNA]</scope>
    <source>
        <strain evidence="3 4">JCM 3315</strain>
    </source>
</reference>